<name>A0A2N0B8W8_9LEPT</name>
<comment type="caution">
    <text evidence="3">The sequence shown here is derived from an EMBL/GenBank/DDBJ whole genome shotgun (WGS) entry which is preliminary data.</text>
</comment>
<dbReference type="AlphaFoldDB" id="A0A2N0B8W8"/>
<reference evidence="2 4" key="2">
    <citation type="journal article" date="2018" name="Microb. Genom.">
        <title>Deciphering the unexplored Leptospira diversity from soils uncovers genomic evolution to virulence.</title>
        <authorList>
            <person name="Thibeaux R."/>
            <person name="Iraola G."/>
            <person name="Ferres I."/>
            <person name="Bierque E."/>
            <person name="Girault D."/>
            <person name="Soupe-Gilbert M.E."/>
            <person name="Picardeau M."/>
            <person name="Goarant C."/>
        </authorList>
    </citation>
    <scope>NUCLEOTIDE SEQUENCE [LARGE SCALE GENOMIC DNA]</scope>
    <source>
        <strain evidence="2 4">ATI7-C-A5</strain>
    </source>
</reference>
<organism evidence="3">
    <name type="scientific">Leptospira ellisii</name>
    <dbReference type="NCBI Taxonomy" id="2023197"/>
    <lineage>
        <taxon>Bacteria</taxon>
        <taxon>Pseudomonadati</taxon>
        <taxon>Spirochaetota</taxon>
        <taxon>Spirochaetia</taxon>
        <taxon>Leptospirales</taxon>
        <taxon>Leptospiraceae</taxon>
        <taxon>Leptospira</taxon>
    </lineage>
</organism>
<keyword evidence="4" id="KW-1185">Reference proteome</keyword>
<dbReference type="InterPro" id="IPR011429">
    <property type="entry name" value="Cyt_c_Planctomycete-type"/>
</dbReference>
<gene>
    <name evidence="2" type="ORF">CH379_008955</name>
    <name evidence="3" type="ORF">CH379_10110</name>
</gene>
<reference evidence="3" key="1">
    <citation type="submission" date="2017-07" db="EMBL/GenBank/DDBJ databases">
        <title>Leptospira spp. isolated from tropical soils.</title>
        <authorList>
            <person name="Thibeaux R."/>
            <person name="Iraola G."/>
            <person name="Ferres I."/>
            <person name="Bierque E."/>
            <person name="Girault D."/>
            <person name="Soupe-Gilbert M.-E."/>
            <person name="Picardeau M."/>
            <person name="Goarant C."/>
        </authorList>
    </citation>
    <scope>NUCLEOTIDE SEQUENCE [LARGE SCALE GENOMIC DNA]</scope>
    <source>
        <strain evidence="3">ATI7-C-A5</strain>
    </source>
</reference>
<dbReference type="EMBL" id="NPEF01000089">
    <property type="protein sequence ID" value="PJZ93001.1"/>
    <property type="molecule type" value="Genomic_DNA"/>
</dbReference>
<evidence type="ECO:0000313" key="4">
    <source>
        <dbReference type="Proteomes" id="UP000232122"/>
    </source>
</evidence>
<proteinExistence type="predicted"/>
<dbReference type="Pfam" id="PF07635">
    <property type="entry name" value="PSCyt1"/>
    <property type="match status" value="1"/>
</dbReference>
<dbReference type="EMBL" id="NPEF02000009">
    <property type="protein sequence ID" value="MDV6235753.1"/>
    <property type="molecule type" value="Genomic_DNA"/>
</dbReference>
<dbReference type="OrthoDB" id="342808at2"/>
<sequence>MQTVQKFVFVAAIAIFFSLSFQDCQSKKSSDEEETLRSLGYLLGGSTPLKELSAADCTDPAPAFATLGASGISGTCSNCHNPGNANAGFDVTSYTAVLNRVVAGNPQSSLLFQKINTGSMRIFNNNDINKAVFCWIQKGANP</sequence>
<evidence type="ECO:0000313" key="2">
    <source>
        <dbReference type="EMBL" id="MDV6235753.1"/>
    </source>
</evidence>
<evidence type="ECO:0000313" key="3">
    <source>
        <dbReference type="EMBL" id="PJZ93001.1"/>
    </source>
</evidence>
<feature type="domain" description="Cytochrome C Planctomycete-type" evidence="1">
    <location>
        <begin position="76"/>
        <end position="117"/>
    </location>
</feature>
<accession>A0A2N0B8W8</accession>
<dbReference type="Proteomes" id="UP000232122">
    <property type="component" value="Unassembled WGS sequence"/>
</dbReference>
<accession>A0A2N0BK77</accession>
<evidence type="ECO:0000259" key="1">
    <source>
        <dbReference type="Pfam" id="PF07635"/>
    </source>
</evidence>
<dbReference type="NCBIfam" id="NF047812">
    <property type="entry name" value="LIC11213_lipo"/>
    <property type="match status" value="1"/>
</dbReference>
<dbReference type="RefSeq" id="WP_100747075.1">
    <property type="nucleotide sequence ID" value="NZ_NPEF02000009.1"/>
</dbReference>
<reference evidence="2" key="3">
    <citation type="submission" date="2023-10" db="EMBL/GenBank/DDBJ databases">
        <authorList>
            <person name="Picardeau M."/>
            <person name="Thibeaux R."/>
        </authorList>
    </citation>
    <scope>NUCLEOTIDE SEQUENCE</scope>
    <source>
        <strain evidence="2">ATI7-C-A5</strain>
    </source>
</reference>
<protein>
    <submittedName>
        <fullName evidence="2">C-type cytochrome domain-containing protein</fullName>
    </submittedName>
</protein>